<gene>
    <name evidence="2" type="ORF">KAJ83_03585</name>
</gene>
<dbReference type="Gene3D" id="3.40.30.10">
    <property type="entry name" value="Glutaredoxin"/>
    <property type="match status" value="1"/>
</dbReference>
<dbReference type="PANTHER" id="PTHR41709">
    <property type="entry name" value="KAIB-LIKE PROTEIN 1"/>
    <property type="match status" value="1"/>
</dbReference>
<dbReference type="GO" id="GO:0048511">
    <property type="term" value="P:rhythmic process"/>
    <property type="evidence" value="ECO:0007669"/>
    <property type="project" value="InterPro"/>
</dbReference>
<dbReference type="InterPro" id="IPR011649">
    <property type="entry name" value="KaiB_domain"/>
</dbReference>
<evidence type="ECO:0000313" key="2">
    <source>
        <dbReference type="EMBL" id="MBP5856076.1"/>
    </source>
</evidence>
<dbReference type="InterPro" id="IPR039022">
    <property type="entry name" value="KaiB-like"/>
</dbReference>
<protein>
    <recommendedName>
        <fullName evidence="1">KaiB domain-containing protein</fullName>
    </recommendedName>
</protein>
<dbReference type="Pfam" id="PF07689">
    <property type="entry name" value="KaiB"/>
    <property type="match status" value="1"/>
</dbReference>
<dbReference type="RefSeq" id="WP_210680623.1">
    <property type="nucleotide sequence ID" value="NZ_JAGMWN010000001.1"/>
</dbReference>
<dbReference type="EMBL" id="JAGMWN010000001">
    <property type="protein sequence ID" value="MBP5856076.1"/>
    <property type="molecule type" value="Genomic_DNA"/>
</dbReference>
<organism evidence="2 3">
    <name type="scientific">Marivibrio halodurans</name>
    <dbReference type="NCBI Taxonomy" id="2039722"/>
    <lineage>
        <taxon>Bacteria</taxon>
        <taxon>Pseudomonadati</taxon>
        <taxon>Pseudomonadota</taxon>
        <taxon>Alphaproteobacteria</taxon>
        <taxon>Rhodospirillales</taxon>
        <taxon>Rhodospirillaceae</taxon>
        <taxon>Marivibrio</taxon>
    </lineage>
</organism>
<dbReference type="SMART" id="SM01248">
    <property type="entry name" value="KaiB"/>
    <property type="match status" value="1"/>
</dbReference>
<dbReference type="PANTHER" id="PTHR41709:SF2">
    <property type="entry name" value="CIRCADIAN CLOCK PROTEIN KAIB2"/>
    <property type="match status" value="1"/>
</dbReference>
<accession>A0A8J7V1G5</accession>
<feature type="domain" description="KaiB" evidence="1">
    <location>
        <begin position="12"/>
        <end position="93"/>
    </location>
</feature>
<comment type="caution">
    <text evidence="2">The sequence shown here is derived from an EMBL/GenBank/DDBJ whole genome shotgun (WGS) entry which is preliminary data.</text>
</comment>
<name>A0A8J7V1G5_9PROT</name>
<dbReference type="Proteomes" id="UP000672602">
    <property type="component" value="Unassembled WGS sequence"/>
</dbReference>
<dbReference type="InterPro" id="IPR036249">
    <property type="entry name" value="Thioredoxin-like_sf"/>
</dbReference>
<dbReference type="SUPFAM" id="SSF52833">
    <property type="entry name" value="Thioredoxin-like"/>
    <property type="match status" value="1"/>
</dbReference>
<dbReference type="AlphaFoldDB" id="A0A8J7V1G5"/>
<evidence type="ECO:0000313" key="3">
    <source>
        <dbReference type="Proteomes" id="UP000672602"/>
    </source>
</evidence>
<evidence type="ECO:0000259" key="1">
    <source>
        <dbReference type="SMART" id="SM01248"/>
    </source>
</evidence>
<proteinExistence type="predicted"/>
<reference evidence="2" key="1">
    <citation type="submission" date="2021-04" db="EMBL/GenBank/DDBJ databases">
        <authorList>
            <person name="Zhang D.-C."/>
        </authorList>
    </citation>
    <scope>NUCLEOTIDE SEQUENCE</scope>
    <source>
        <strain evidence="2">CGMCC 1.15697</strain>
    </source>
</reference>
<sequence>MVDSPAPEMELRLFLDGHNARARVTEETLRELLGHNFPDQYRLEVIDIRQNPAALEEDDVLATPTLVKRTPPPPSRLIGDFSDELAVLQVLRPSLMR</sequence>
<keyword evidence="3" id="KW-1185">Reference proteome</keyword>